<organism evidence="1 2">
    <name type="scientific">Racocetra persica</name>
    <dbReference type="NCBI Taxonomy" id="160502"/>
    <lineage>
        <taxon>Eukaryota</taxon>
        <taxon>Fungi</taxon>
        <taxon>Fungi incertae sedis</taxon>
        <taxon>Mucoromycota</taxon>
        <taxon>Glomeromycotina</taxon>
        <taxon>Glomeromycetes</taxon>
        <taxon>Diversisporales</taxon>
        <taxon>Gigasporaceae</taxon>
        <taxon>Racocetra</taxon>
    </lineage>
</organism>
<keyword evidence="2" id="KW-1185">Reference proteome</keyword>
<name>A0ACA9SBB4_9GLOM</name>
<accession>A0ACA9SBB4</accession>
<protein>
    <submittedName>
        <fullName evidence="1">30408_t:CDS:1</fullName>
    </submittedName>
</protein>
<reference evidence="1" key="1">
    <citation type="submission" date="2021-06" db="EMBL/GenBank/DDBJ databases">
        <authorList>
            <person name="Kallberg Y."/>
            <person name="Tangrot J."/>
            <person name="Rosling A."/>
        </authorList>
    </citation>
    <scope>NUCLEOTIDE SEQUENCE</scope>
    <source>
        <strain evidence="1">MA461A</strain>
    </source>
</reference>
<evidence type="ECO:0000313" key="1">
    <source>
        <dbReference type="EMBL" id="CAG8833993.1"/>
    </source>
</evidence>
<gene>
    <name evidence="1" type="ORF">RPERSI_LOCUS29035</name>
</gene>
<proteinExistence type="predicted"/>
<feature type="non-terminal residue" evidence="1">
    <location>
        <position position="1"/>
    </location>
</feature>
<sequence>ISDQQALPLIRSSILARGTIPYYKRINVKERSIQKTRAKNLVFSM</sequence>
<evidence type="ECO:0000313" key="2">
    <source>
        <dbReference type="Proteomes" id="UP000789920"/>
    </source>
</evidence>
<dbReference type="Proteomes" id="UP000789920">
    <property type="component" value="Unassembled WGS sequence"/>
</dbReference>
<comment type="caution">
    <text evidence="1">The sequence shown here is derived from an EMBL/GenBank/DDBJ whole genome shotgun (WGS) entry which is preliminary data.</text>
</comment>
<dbReference type="EMBL" id="CAJVQC010107935">
    <property type="protein sequence ID" value="CAG8833993.1"/>
    <property type="molecule type" value="Genomic_DNA"/>
</dbReference>